<keyword evidence="10" id="KW-0961">Cell wall biogenesis/degradation</keyword>
<evidence type="ECO:0000256" key="14">
    <source>
        <dbReference type="ARBA" id="ARBA00043078"/>
    </source>
</evidence>
<dbReference type="GO" id="GO:0005886">
    <property type="term" value="C:plasma membrane"/>
    <property type="evidence" value="ECO:0007669"/>
    <property type="project" value="UniProtKB-SubCell"/>
</dbReference>
<dbReference type="InterPro" id="IPR050732">
    <property type="entry name" value="Beta-glucan_modifiers"/>
</dbReference>
<evidence type="ECO:0000256" key="12">
    <source>
        <dbReference type="ARBA" id="ARBA00037649"/>
    </source>
</evidence>
<evidence type="ECO:0000256" key="10">
    <source>
        <dbReference type="ARBA" id="ARBA00023316"/>
    </source>
</evidence>
<evidence type="ECO:0000256" key="5">
    <source>
        <dbReference type="ARBA" id="ARBA00022475"/>
    </source>
</evidence>
<gene>
    <name evidence="16" type="ORF">MIND_00213500</name>
</gene>
<dbReference type="GO" id="GO:0009277">
    <property type="term" value="C:fungal-type cell wall"/>
    <property type="evidence" value="ECO:0007669"/>
    <property type="project" value="TreeGrafter"/>
</dbReference>
<keyword evidence="8" id="KW-0325">Glycoprotein</keyword>
<evidence type="ECO:0000256" key="8">
    <source>
        <dbReference type="ARBA" id="ARBA00023180"/>
    </source>
</evidence>
<keyword evidence="9" id="KW-0119">Carbohydrate metabolism</keyword>
<evidence type="ECO:0000256" key="4">
    <source>
        <dbReference type="ARBA" id="ARBA00012780"/>
    </source>
</evidence>
<dbReference type="EMBL" id="JACAZF010000002">
    <property type="protein sequence ID" value="KAF7312016.1"/>
    <property type="molecule type" value="Genomic_DNA"/>
</dbReference>
<dbReference type="GeneID" id="59341545"/>
<comment type="similarity">
    <text evidence="3">Belongs to the glycosyl hydrolase 17 family.</text>
</comment>
<keyword evidence="17" id="KW-1185">Reference proteome</keyword>
<comment type="caution">
    <text evidence="16">The sequence shown here is derived from an EMBL/GenBank/DDBJ whole genome shotgun (WGS) entry which is preliminary data.</text>
</comment>
<comment type="function">
    <text evidence="12">Glucanases play a role in cell expansion during growth, in cell-cell fusion during mating, and in spore release during sporulation. This enzyme may be involved in beta-glucan degradation. Active on laminarin and lichenan.</text>
</comment>
<evidence type="ECO:0000256" key="3">
    <source>
        <dbReference type="ARBA" id="ARBA00008773"/>
    </source>
</evidence>
<dbReference type="GO" id="GO:0005576">
    <property type="term" value="C:extracellular region"/>
    <property type="evidence" value="ECO:0007669"/>
    <property type="project" value="TreeGrafter"/>
</dbReference>
<reference evidence="16" key="1">
    <citation type="submission" date="2020-05" db="EMBL/GenBank/DDBJ databases">
        <title>Mycena genomes resolve the evolution of fungal bioluminescence.</title>
        <authorList>
            <person name="Tsai I.J."/>
        </authorList>
    </citation>
    <scope>NUCLEOTIDE SEQUENCE</scope>
    <source>
        <strain evidence="16">171206Taipei</strain>
    </source>
</reference>
<dbReference type="EC" id="3.2.1.39" evidence="4"/>
<evidence type="ECO:0000256" key="15">
    <source>
        <dbReference type="SAM" id="SignalP"/>
    </source>
</evidence>
<sequence length="312" mass="34475">MLLPSFLRLSLILLSSRVWAYPAGNEERDLVPTRTTEAVARAAPPNCFPALGFTMPSSVPSSLTNWWCDRATEYAFVGFSYEVTDCQSLSQLRTDFKNIRNTFKGRYIRMYGFCDNDGFYNNVVQAAWEAGIGVHALIWFGFDGTDEWIGRRDALFGILHSNPKAKFVTRVLQFGSEPLYDNVLSASSLAAQVTAAKANLSSLQIPVTISEMAYGYQERSSSQKVMDAIDLIDAHMLPFFSTEASTVANNSWPIVLTDLDWFVDNGEGKKIYLSENGWPSVTSSGVQPNSPSAVANVQNEHVVLIPTVVNAL</sequence>
<keyword evidence="5" id="KW-1003">Cell membrane</keyword>
<keyword evidence="7" id="KW-0472">Membrane</keyword>
<dbReference type="RefSeq" id="XP_037224124.1">
    <property type="nucleotide sequence ID" value="XM_037359029.1"/>
</dbReference>
<name>A0A8H6WD15_9AGAR</name>
<evidence type="ECO:0000313" key="17">
    <source>
        <dbReference type="Proteomes" id="UP000636479"/>
    </source>
</evidence>
<dbReference type="InterPro" id="IPR017853">
    <property type="entry name" value="GH"/>
</dbReference>
<protein>
    <recommendedName>
        <fullName evidence="4">glucan endo-1,3-beta-D-glucosidase</fullName>
        <ecNumber evidence="4">3.2.1.39</ecNumber>
    </recommendedName>
    <alternativeName>
        <fullName evidence="14">Endo-1,3-beta-glucanase btgC</fullName>
    </alternativeName>
    <alternativeName>
        <fullName evidence="13">Laminarinase btgC</fullName>
    </alternativeName>
</protein>
<dbReference type="PANTHER" id="PTHR16631:SF17">
    <property type="entry name" value="GLUCAN ENDO-1,3-BETA-GLUCOSIDASE BTGC"/>
    <property type="match status" value="1"/>
</dbReference>
<keyword evidence="15" id="KW-0732">Signal</keyword>
<dbReference type="PANTHER" id="PTHR16631">
    <property type="entry name" value="GLUCAN 1,3-BETA-GLUCOSIDASE"/>
    <property type="match status" value="1"/>
</dbReference>
<evidence type="ECO:0000256" key="7">
    <source>
        <dbReference type="ARBA" id="ARBA00023136"/>
    </source>
</evidence>
<evidence type="ECO:0000256" key="6">
    <source>
        <dbReference type="ARBA" id="ARBA00022801"/>
    </source>
</evidence>
<feature type="signal peptide" evidence="15">
    <location>
        <begin position="1"/>
        <end position="20"/>
    </location>
</feature>
<evidence type="ECO:0000313" key="16">
    <source>
        <dbReference type="EMBL" id="KAF7312016.1"/>
    </source>
</evidence>
<accession>A0A8H6WD15</accession>
<evidence type="ECO:0000256" key="9">
    <source>
        <dbReference type="ARBA" id="ARBA00023277"/>
    </source>
</evidence>
<dbReference type="OrthoDB" id="77201at2759"/>
<comment type="catalytic activity">
    <reaction evidence="1">
        <text>Hydrolysis of (1-&gt;3)-beta-D-glucosidic linkages in (1-&gt;3)-beta-D-glucans.</text>
        <dbReference type="EC" id="3.2.1.39"/>
    </reaction>
</comment>
<keyword evidence="6" id="KW-0378">Hydrolase</keyword>
<evidence type="ECO:0000256" key="11">
    <source>
        <dbReference type="ARBA" id="ARBA00023326"/>
    </source>
</evidence>
<dbReference type="GO" id="GO:0009986">
    <property type="term" value="C:cell surface"/>
    <property type="evidence" value="ECO:0007669"/>
    <property type="project" value="TreeGrafter"/>
</dbReference>
<evidence type="ECO:0000256" key="13">
    <source>
        <dbReference type="ARBA" id="ARBA00042373"/>
    </source>
</evidence>
<evidence type="ECO:0000256" key="1">
    <source>
        <dbReference type="ARBA" id="ARBA00000382"/>
    </source>
</evidence>
<dbReference type="SUPFAM" id="SSF51445">
    <property type="entry name" value="(Trans)glycosidases"/>
    <property type="match status" value="1"/>
</dbReference>
<dbReference type="Proteomes" id="UP000636479">
    <property type="component" value="Unassembled WGS sequence"/>
</dbReference>
<dbReference type="AlphaFoldDB" id="A0A8H6WD15"/>
<feature type="chain" id="PRO_5034739987" description="glucan endo-1,3-beta-D-glucosidase" evidence="15">
    <location>
        <begin position="21"/>
        <end position="312"/>
    </location>
</feature>
<comment type="subcellular location">
    <subcellularLocation>
        <location evidence="2">Cell membrane</location>
        <topology evidence="2">Single-pass type II membrane protein</topology>
    </subcellularLocation>
</comment>
<organism evidence="16 17">
    <name type="scientific">Mycena indigotica</name>
    <dbReference type="NCBI Taxonomy" id="2126181"/>
    <lineage>
        <taxon>Eukaryota</taxon>
        <taxon>Fungi</taxon>
        <taxon>Dikarya</taxon>
        <taxon>Basidiomycota</taxon>
        <taxon>Agaricomycotina</taxon>
        <taxon>Agaricomycetes</taxon>
        <taxon>Agaricomycetidae</taxon>
        <taxon>Agaricales</taxon>
        <taxon>Marasmiineae</taxon>
        <taxon>Mycenaceae</taxon>
        <taxon>Mycena</taxon>
    </lineage>
</organism>
<dbReference type="GO" id="GO:0071555">
    <property type="term" value="P:cell wall organization"/>
    <property type="evidence" value="ECO:0007669"/>
    <property type="project" value="UniProtKB-KW"/>
</dbReference>
<evidence type="ECO:0000256" key="2">
    <source>
        <dbReference type="ARBA" id="ARBA00004401"/>
    </source>
</evidence>
<dbReference type="GO" id="GO:0042973">
    <property type="term" value="F:glucan endo-1,3-beta-D-glucosidase activity"/>
    <property type="evidence" value="ECO:0007669"/>
    <property type="project" value="UniProtKB-EC"/>
</dbReference>
<dbReference type="GO" id="GO:0000272">
    <property type="term" value="P:polysaccharide catabolic process"/>
    <property type="evidence" value="ECO:0007669"/>
    <property type="project" value="UniProtKB-KW"/>
</dbReference>
<proteinExistence type="inferred from homology"/>
<keyword evidence="11" id="KW-0624">Polysaccharide degradation</keyword>